<keyword evidence="8" id="KW-0325">Glycoprotein</keyword>
<dbReference type="Pfam" id="PF00560">
    <property type="entry name" value="LRR_1"/>
    <property type="match status" value="3"/>
</dbReference>
<keyword evidence="7" id="KW-0472">Membrane</keyword>
<gene>
    <name evidence="10" type="ORF">IPP15_10140</name>
</gene>
<feature type="domain" description="Secretion system C-terminal sorting" evidence="9">
    <location>
        <begin position="285"/>
        <end position="358"/>
    </location>
</feature>
<sequence>MKTLKWLQLQGNNLTGEIPNEIGNLKELNRLELNVNQLSGEIPKEIGNLTNLTWLRLSQNRLQGRIPIELSNVNNLSRFFQLQNNLLTGCIPDSLFIHCDVESHSLSSNPGLPWGGDFERFCNGEDQIGAPCDDDSPNTINDIITSECECKGEINCNPSIVLDKVIIKRNKGSVLGSIELFLSGGNGNITVIWTNGSKGLKLINLLPGLYSCQVTDSIGCTIDFGPFRVGHIPFEDNSTPITIGDTLIHPLVGMPHNYLPLYDINERPEDANSTYSNEFLNEVSLYPNPTKDILNVTLSIDKVESIHISISNMIGSTLNYQNFIDHALTAHFDLSNLPAGVYFISIQTDRGRAIRKAIKT</sequence>
<accession>A0A9D7XQ77</accession>
<dbReference type="SUPFAM" id="SSF52058">
    <property type="entry name" value="L domain-like"/>
    <property type="match status" value="1"/>
</dbReference>
<evidence type="ECO:0000313" key="11">
    <source>
        <dbReference type="Proteomes" id="UP000808337"/>
    </source>
</evidence>
<evidence type="ECO:0000256" key="4">
    <source>
        <dbReference type="ARBA" id="ARBA00022729"/>
    </source>
</evidence>
<proteinExistence type="predicted"/>
<keyword evidence="2" id="KW-0433">Leucine-rich repeat</keyword>
<evidence type="ECO:0000256" key="1">
    <source>
        <dbReference type="ARBA" id="ARBA00004167"/>
    </source>
</evidence>
<reference evidence="10 11" key="1">
    <citation type="submission" date="2020-10" db="EMBL/GenBank/DDBJ databases">
        <title>Connecting structure to function with the recovery of over 1000 high-quality activated sludge metagenome-assembled genomes encoding full-length rRNA genes using long-read sequencing.</title>
        <authorList>
            <person name="Singleton C.M."/>
            <person name="Petriglieri F."/>
            <person name="Kristensen J.M."/>
            <person name="Kirkegaard R.H."/>
            <person name="Michaelsen T.Y."/>
            <person name="Andersen M.H."/>
            <person name="Karst S.M."/>
            <person name="Dueholm M.S."/>
            <person name="Nielsen P.H."/>
            <person name="Albertsen M."/>
        </authorList>
    </citation>
    <scope>NUCLEOTIDE SEQUENCE [LARGE SCALE GENOMIC DNA]</scope>
    <source>
        <strain evidence="10">Ribe_18-Q3-R11-54_MAXAC.273</strain>
    </source>
</reference>
<keyword evidence="6" id="KW-1133">Transmembrane helix</keyword>
<keyword evidence="5" id="KW-0677">Repeat</keyword>
<dbReference type="GO" id="GO:0006952">
    <property type="term" value="P:defense response"/>
    <property type="evidence" value="ECO:0007669"/>
    <property type="project" value="UniProtKB-ARBA"/>
</dbReference>
<dbReference type="PANTHER" id="PTHR48065">
    <property type="entry name" value="OS10G0469600 PROTEIN"/>
    <property type="match status" value="1"/>
</dbReference>
<evidence type="ECO:0000256" key="5">
    <source>
        <dbReference type="ARBA" id="ARBA00022737"/>
    </source>
</evidence>
<name>A0A9D7XQ77_9BACT</name>
<dbReference type="PANTHER" id="PTHR48065:SF75">
    <property type="entry name" value="LEUCINE-RICH REPEAT-CONTAINING N-TERMINAL PLANT-TYPE DOMAIN-CONTAINING PROTEIN"/>
    <property type="match status" value="1"/>
</dbReference>
<comment type="caution">
    <text evidence="10">The sequence shown here is derived from an EMBL/GenBank/DDBJ whole genome shotgun (WGS) entry which is preliminary data.</text>
</comment>
<dbReference type="Proteomes" id="UP000808337">
    <property type="component" value="Unassembled WGS sequence"/>
</dbReference>
<dbReference type="FunFam" id="3.80.10.10:FF:000453">
    <property type="entry name" value="Leucine-rich receptor-like protein kinase family protein"/>
    <property type="match status" value="1"/>
</dbReference>
<dbReference type="EMBL" id="JADKGY010000006">
    <property type="protein sequence ID" value="MBK9982766.1"/>
    <property type="molecule type" value="Genomic_DNA"/>
</dbReference>
<dbReference type="GO" id="GO:0051707">
    <property type="term" value="P:response to other organism"/>
    <property type="evidence" value="ECO:0007669"/>
    <property type="project" value="UniProtKB-ARBA"/>
</dbReference>
<comment type="subcellular location">
    <subcellularLocation>
        <location evidence="1">Membrane</location>
        <topology evidence="1">Single-pass membrane protein</topology>
    </subcellularLocation>
</comment>
<evidence type="ECO:0000256" key="3">
    <source>
        <dbReference type="ARBA" id="ARBA00022692"/>
    </source>
</evidence>
<evidence type="ECO:0000256" key="6">
    <source>
        <dbReference type="ARBA" id="ARBA00022989"/>
    </source>
</evidence>
<dbReference type="NCBIfam" id="TIGR04183">
    <property type="entry name" value="Por_Secre_tail"/>
    <property type="match status" value="1"/>
</dbReference>
<dbReference type="GO" id="GO:0016020">
    <property type="term" value="C:membrane"/>
    <property type="evidence" value="ECO:0007669"/>
    <property type="project" value="UniProtKB-SubCell"/>
</dbReference>
<dbReference type="Gene3D" id="3.80.10.10">
    <property type="entry name" value="Ribonuclease Inhibitor"/>
    <property type="match status" value="1"/>
</dbReference>
<evidence type="ECO:0000256" key="2">
    <source>
        <dbReference type="ARBA" id="ARBA00022614"/>
    </source>
</evidence>
<keyword evidence="4" id="KW-0732">Signal</keyword>
<evidence type="ECO:0000256" key="7">
    <source>
        <dbReference type="ARBA" id="ARBA00023136"/>
    </source>
</evidence>
<dbReference type="InterPro" id="IPR026444">
    <property type="entry name" value="Secre_tail"/>
</dbReference>
<dbReference type="AlphaFoldDB" id="A0A9D7XQ77"/>
<protein>
    <submittedName>
        <fullName evidence="10">T9SS type A sorting domain-containing protein</fullName>
    </submittedName>
</protein>
<evidence type="ECO:0000259" key="9">
    <source>
        <dbReference type="Pfam" id="PF18962"/>
    </source>
</evidence>
<dbReference type="InterPro" id="IPR032675">
    <property type="entry name" value="LRR_dom_sf"/>
</dbReference>
<organism evidence="10 11">
    <name type="scientific">Candidatus Opimibacter skivensis</name>
    <dbReference type="NCBI Taxonomy" id="2982028"/>
    <lineage>
        <taxon>Bacteria</taxon>
        <taxon>Pseudomonadati</taxon>
        <taxon>Bacteroidota</taxon>
        <taxon>Saprospiria</taxon>
        <taxon>Saprospirales</taxon>
        <taxon>Saprospiraceae</taxon>
        <taxon>Candidatus Opimibacter</taxon>
    </lineage>
</organism>
<dbReference type="Pfam" id="PF18962">
    <property type="entry name" value="Por_Secre_tail"/>
    <property type="match status" value="1"/>
</dbReference>
<evidence type="ECO:0000256" key="8">
    <source>
        <dbReference type="ARBA" id="ARBA00023180"/>
    </source>
</evidence>
<keyword evidence="3" id="KW-0812">Transmembrane</keyword>
<dbReference type="InterPro" id="IPR001611">
    <property type="entry name" value="Leu-rich_rpt"/>
</dbReference>
<evidence type="ECO:0000313" key="10">
    <source>
        <dbReference type="EMBL" id="MBK9982766.1"/>
    </source>
</evidence>